<gene>
    <name evidence="2" type="ORF">GUITHDRAFT_121150</name>
</gene>
<reference evidence="4" key="2">
    <citation type="submission" date="2012-11" db="EMBL/GenBank/DDBJ databases">
        <authorList>
            <person name="Kuo A."/>
            <person name="Curtis B.A."/>
            <person name="Tanifuji G."/>
            <person name="Burki F."/>
            <person name="Gruber A."/>
            <person name="Irimia M."/>
            <person name="Maruyama S."/>
            <person name="Arias M.C."/>
            <person name="Ball S.G."/>
            <person name="Gile G.H."/>
            <person name="Hirakawa Y."/>
            <person name="Hopkins J.F."/>
            <person name="Rensing S.A."/>
            <person name="Schmutz J."/>
            <person name="Symeonidi A."/>
            <person name="Elias M."/>
            <person name="Eveleigh R.J."/>
            <person name="Herman E.K."/>
            <person name="Klute M.J."/>
            <person name="Nakayama T."/>
            <person name="Obornik M."/>
            <person name="Reyes-Prieto A."/>
            <person name="Armbrust E.V."/>
            <person name="Aves S.J."/>
            <person name="Beiko R.G."/>
            <person name="Coutinho P."/>
            <person name="Dacks J.B."/>
            <person name="Durnford D.G."/>
            <person name="Fast N.M."/>
            <person name="Green B.R."/>
            <person name="Grisdale C."/>
            <person name="Hempe F."/>
            <person name="Henrissat B."/>
            <person name="Hoppner M.P."/>
            <person name="Ishida K.-I."/>
            <person name="Kim E."/>
            <person name="Koreny L."/>
            <person name="Kroth P.G."/>
            <person name="Liu Y."/>
            <person name="Malik S.-B."/>
            <person name="Maier U.G."/>
            <person name="McRose D."/>
            <person name="Mock T."/>
            <person name="Neilson J.A."/>
            <person name="Onodera N.T."/>
            <person name="Poole A.M."/>
            <person name="Pritham E.J."/>
            <person name="Richards T.A."/>
            <person name="Rocap G."/>
            <person name="Roy S.W."/>
            <person name="Sarai C."/>
            <person name="Schaack S."/>
            <person name="Shirato S."/>
            <person name="Slamovits C.H."/>
            <person name="Spencer D.F."/>
            <person name="Suzuki S."/>
            <person name="Worden A.Z."/>
            <person name="Zauner S."/>
            <person name="Barry K."/>
            <person name="Bell C."/>
            <person name="Bharti A.K."/>
            <person name="Crow J.A."/>
            <person name="Grimwood J."/>
            <person name="Kramer R."/>
            <person name="Lindquist E."/>
            <person name="Lucas S."/>
            <person name="Salamov A."/>
            <person name="McFadden G.I."/>
            <person name="Lane C.E."/>
            <person name="Keeling P.J."/>
            <person name="Gray M.W."/>
            <person name="Grigoriev I.V."/>
            <person name="Archibald J.M."/>
        </authorList>
    </citation>
    <scope>NUCLEOTIDE SEQUENCE</scope>
    <source>
        <strain evidence="4">CCMP2712</strain>
    </source>
</reference>
<dbReference type="EMBL" id="JH993177">
    <property type="protein sequence ID" value="EKX32672.1"/>
    <property type="molecule type" value="Genomic_DNA"/>
</dbReference>
<protein>
    <submittedName>
        <fullName evidence="2 3">Uncharacterized protein</fullName>
    </submittedName>
</protein>
<reference evidence="3" key="3">
    <citation type="submission" date="2016-03" db="UniProtKB">
        <authorList>
            <consortium name="EnsemblProtists"/>
        </authorList>
    </citation>
    <scope>IDENTIFICATION</scope>
</reference>
<reference evidence="2 4" key="1">
    <citation type="journal article" date="2012" name="Nature">
        <title>Algal genomes reveal evolutionary mosaicism and the fate of nucleomorphs.</title>
        <authorList>
            <consortium name="DOE Joint Genome Institute"/>
            <person name="Curtis B.A."/>
            <person name="Tanifuji G."/>
            <person name="Burki F."/>
            <person name="Gruber A."/>
            <person name="Irimia M."/>
            <person name="Maruyama S."/>
            <person name="Arias M.C."/>
            <person name="Ball S.G."/>
            <person name="Gile G.H."/>
            <person name="Hirakawa Y."/>
            <person name="Hopkins J.F."/>
            <person name="Kuo A."/>
            <person name="Rensing S.A."/>
            <person name="Schmutz J."/>
            <person name="Symeonidi A."/>
            <person name="Elias M."/>
            <person name="Eveleigh R.J."/>
            <person name="Herman E.K."/>
            <person name="Klute M.J."/>
            <person name="Nakayama T."/>
            <person name="Obornik M."/>
            <person name="Reyes-Prieto A."/>
            <person name="Armbrust E.V."/>
            <person name="Aves S.J."/>
            <person name="Beiko R.G."/>
            <person name="Coutinho P."/>
            <person name="Dacks J.B."/>
            <person name="Durnford D.G."/>
            <person name="Fast N.M."/>
            <person name="Green B.R."/>
            <person name="Grisdale C.J."/>
            <person name="Hempel F."/>
            <person name="Henrissat B."/>
            <person name="Hoppner M.P."/>
            <person name="Ishida K."/>
            <person name="Kim E."/>
            <person name="Koreny L."/>
            <person name="Kroth P.G."/>
            <person name="Liu Y."/>
            <person name="Malik S.B."/>
            <person name="Maier U.G."/>
            <person name="McRose D."/>
            <person name="Mock T."/>
            <person name="Neilson J.A."/>
            <person name="Onodera N.T."/>
            <person name="Poole A.M."/>
            <person name="Pritham E.J."/>
            <person name="Richards T.A."/>
            <person name="Rocap G."/>
            <person name="Roy S.W."/>
            <person name="Sarai C."/>
            <person name="Schaack S."/>
            <person name="Shirato S."/>
            <person name="Slamovits C.H."/>
            <person name="Spencer D.F."/>
            <person name="Suzuki S."/>
            <person name="Worden A.Z."/>
            <person name="Zauner S."/>
            <person name="Barry K."/>
            <person name="Bell C."/>
            <person name="Bharti A.K."/>
            <person name="Crow J.A."/>
            <person name="Grimwood J."/>
            <person name="Kramer R."/>
            <person name="Lindquist E."/>
            <person name="Lucas S."/>
            <person name="Salamov A."/>
            <person name="McFadden G.I."/>
            <person name="Lane C.E."/>
            <person name="Keeling P.J."/>
            <person name="Gray M.W."/>
            <person name="Grigoriev I.V."/>
            <person name="Archibald J.M."/>
        </authorList>
    </citation>
    <scope>NUCLEOTIDE SEQUENCE</scope>
    <source>
        <strain evidence="2 4">CCMP2712</strain>
    </source>
</reference>
<dbReference type="KEGG" id="gtt:GUITHDRAFT_121150"/>
<dbReference type="PaxDb" id="55529-EKX32672"/>
<dbReference type="EnsemblProtists" id="EKX32672">
    <property type="protein sequence ID" value="EKX32672"/>
    <property type="gene ID" value="GUITHDRAFT_121150"/>
</dbReference>
<evidence type="ECO:0000256" key="1">
    <source>
        <dbReference type="SAM" id="Coils"/>
    </source>
</evidence>
<evidence type="ECO:0000313" key="4">
    <source>
        <dbReference type="Proteomes" id="UP000011087"/>
    </source>
</evidence>
<keyword evidence="1" id="KW-0175">Coiled coil</keyword>
<organism evidence="2">
    <name type="scientific">Guillardia theta (strain CCMP2712)</name>
    <name type="common">Cryptophyte</name>
    <dbReference type="NCBI Taxonomy" id="905079"/>
    <lineage>
        <taxon>Eukaryota</taxon>
        <taxon>Cryptophyceae</taxon>
        <taxon>Pyrenomonadales</taxon>
        <taxon>Geminigeraceae</taxon>
        <taxon>Guillardia</taxon>
    </lineage>
</organism>
<feature type="coiled-coil region" evidence="1">
    <location>
        <begin position="10"/>
        <end position="91"/>
    </location>
</feature>
<dbReference type="GeneID" id="17289413"/>
<dbReference type="AlphaFoldDB" id="L1I986"/>
<evidence type="ECO:0000313" key="3">
    <source>
        <dbReference type="EnsemblProtists" id="EKX32672"/>
    </source>
</evidence>
<accession>L1I986</accession>
<dbReference type="HOGENOM" id="CLU_2325188_0_0_1"/>
<keyword evidence="4" id="KW-1185">Reference proteome</keyword>
<proteinExistence type="predicted"/>
<dbReference type="RefSeq" id="XP_005819652.1">
    <property type="nucleotide sequence ID" value="XM_005819595.1"/>
</dbReference>
<dbReference type="Proteomes" id="UP000011087">
    <property type="component" value="Unassembled WGS sequence"/>
</dbReference>
<name>L1I986_GUITC</name>
<evidence type="ECO:0000313" key="2">
    <source>
        <dbReference type="EMBL" id="EKX32672.1"/>
    </source>
</evidence>
<sequence length="99" mass="11712">MERWLMEKSLIVEKKERTKLETENTNLKAEVHDLRFRISEAATVLKKVLTLSYFKQLESCKAELQSRDEEVERLKSELDEQKKINEQLKEALSGYLINV</sequence>